<evidence type="ECO:0000313" key="3">
    <source>
        <dbReference type="Proteomes" id="UP000030853"/>
    </source>
</evidence>
<feature type="transmembrane region" description="Helical" evidence="1">
    <location>
        <begin position="15"/>
        <end position="36"/>
    </location>
</feature>
<dbReference type="Proteomes" id="UP000030853">
    <property type="component" value="Unassembled WGS sequence"/>
</dbReference>
<keyword evidence="1" id="KW-1133">Transmembrane helix</keyword>
<sequence length="174" mass="19646">MGVNPTISGLIKFPLSALFLGGFLLALTIIIGRWWLISSQQAQCSFPLAFYDIKNQQEVVLTQGIYRSYRDGFYHGHTSYIGTLSRFIDGVPIAPVTHINRAIWFEHKFHYNLLKIKATHLSRGLGDKSHDDDVREYVFPHIQLGDISVIGLYLLNGKVLASGTENTPRNICIR</sequence>
<keyword evidence="1" id="KW-0812">Transmembrane</keyword>
<evidence type="ECO:0000313" key="2">
    <source>
        <dbReference type="EMBL" id="KHJ69943.1"/>
    </source>
</evidence>
<keyword evidence="1" id="KW-0472">Membrane</keyword>
<organism evidence="2 3">
    <name type="scientific">Pantoea rodasii</name>
    <dbReference type="NCBI Taxonomy" id="1076549"/>
    <lineage>
        <taxon>Bacteria</taxon>
        <taxon>Pseudomonadati</taxon>
        <taxon>Pseudomonadota</taxon>
        <taxon>Gammaproteobacteria</taxon>
        <taxon>Enterobacterales</taxon>
        <taxon>Erwiniaceae</taxon>
        <taxon>Pantoea</taxon>
    </lineage>
</organism>
<reference evidence="2 3" key="1">
    <citation type="submission" date="2014-11" db="EMBL/GenBank/DDBJ databases">
        <title>Genome sequencing of Pantoea rodasii ND03.</title>
        <authorList>
            <person name="Muhamad Yunos N.Y."/>
            <person name="Chan K.-G."/>
        </authorList>
    </citation>
    <scope>NUCLEOTIDE SEQUENCE [LARGE SCALE GENOMIC DNA]</scope>
    <source>
        <strain evidence="2 3">ND03</strain>
    </source>
</reference>
<comment type="caution">
    <text evidence="2">The sequence shown here is derived from an EMBL/GenBank/DDBJ whole genome shotgun (WGS) entry which is preliminary data.</text>
</comment>
<name>A0A0B1RA74_9GAMM</name>
<dbReference type="RefSeq" id="WP_039327645.1">
    <property type="nucleotide sequence ID" value="NZ_JTJJ01000006.1"/>
</dbReference>
<gene>
    <name evidence="2" type="ORF">QU24_01520</name>
</gene>
<dbReference type="AlphaFoldDB" id="A0A0B1RA74"/>
<proteinExistence type="predicted"/>
<protein>
    <submittedName>
        <fullName evidence="2">Uncharacterized protein</fullName>
    </submittedName>
</protein>
<accession>A0A0B1RA74</accession>
<evidence type="ECO:0000256" key="1">
    <source>
        <dbReference type="SAM" id="Phobius"/>
    </source>
</evidence>
<dbReference type="EMBL" id="JTJJ01000006">
    <property type="protein sequence ID" value="KHJ69943.1"/>
    <property type="molecule type" value="Genomic_DNA"/>
</dbReference>